<organism evidence="2 3">
    <name type="scientific">Nannocystis pusilla</name>
    <dbReference type="NCBI Taxonomy" id="889268"/>
    <lineage>
        <taxon>Bacteria</taxon>
        <taxon>Pseudomonadati</taxon>
        <taxon>Myxococcota</taxon>
        <taxon>Polyangia</taxon>
        <taxon>Nannocystales</taxon>
        <taxon>Nannocystaceae</taxon>
        <taxon>Nannocystis</taxon>
    </lineage>
</organism>
<evidence type="ECO:0000259" key="1">
    <source>
        <dbReference type="Pfam" id="PF25056"/>
    </source>
</evidence>
<accession>A0ABS7TXB9</accession>
<dbReference type="Proteomes" id="UP001139031">
    <property type="component" value="Unassembled WGS sequence"/>
</dbReference>
<protein>
    <recommendedName>
        <fullName evidence="1">DUF7793 domain-containing protein</fullName>
    </recommendedName>
</protein>
<feature type="domain" description="DUF7793" evidence="1">
    <location>
        <begin position="22"/>
        <end position="130"/>
    </location>
</feature>
<dbReference type="EMBL" id="JAIRAU010000035">
    <property type="protein sequence ID" value="MBZ5712787.1"/>
    <property type="molecule type" value="Genomic_DNA"/>
</dbReference>
<name>A0ABS7TXB9_9BACT</name>
<evidence type="ECO:0000313" key="3">
    <source>
        <dbReference type="Proteomes" id="UP001139031"/>
    </source>
</evidence>
<reference evidence="2" key="1">
    <citation type="submission" date="2021-08" db="EMBL/GenBank/DDBJ databases">
        <authorList>
            <person name="Stevens D.C."/>
        </authorList>
    </citation>
    <scope>NUCLEOTIDE SEQUENCE</scope>
    <source>
        <strain evidence="2">DSM 53165</strain>
    </source>
</reference>
<dbReference type="InterPro" id="IPR056695">
    <property type="entry name" value="DUF7793"/>
</dbReference>
<dbReference type="Gene3D" id="3.40.970.30">
    <property type="entry name" value="yp_829618.1 like domains"/>
    <property type="match status" value="1"/>
</dbReference>
<keyword evidence="3" id="KW-1185">Reference proteome</keyword>
<proteinExistence type="predicted"/>
<gene>
    <name evidence="2" type="ORF">K7C98_26390</name>
</gene>
<comment type="caution">
    <text evidence="2">The sequence shown here is derived from an EMBL/GenBank/DDBJ whole genome shotgun (WGS) entry which is preliminary data.</text>
</comment>
<dbReference type="Pfam" id="PF25056">
    <property type="entry name" value="DUF7793"/>
    <property type="match status" value="1"/>
</dbReference>
<sequence>MNTAAILRSLTTSTSRYEERADGVIVQRLLTTRTQTLTDARENTVAFVRIAGGIARRVLLDLRITRAMQPGVREHYAESDLAKWCTAVALLAATPSSHQLCRYYLEVNRQGSNLPMMLFTDEAEAIGWLHLVTSDQPTFAGNAAL</sequence>
<dbReference type="RefSeq" id="WP_224194542.1">
    <property type="nucleotide sequence ID" value="NZ_JAIRAU010000035.1"/>
</dbReference>
<evidence type="ECO:0000313" key="2">
    <source>
        <dbReference type="EMBL" id="MBZ5712787.1"/>
    </source>
</evidence>